<organism evidence="2">
    <name type="scientific">marine sediment metagenome</name>
    <dbReference type="NCBI Taxonomy" id="412755"/>
    <lineage>
        <taxon>unclassified sequences</taxon>
        <taxon>metagenomes</taxon>
        <taxon>ecological metagenomes</taxon>
    </lineage>
</organism>
<gene>
    <name evidence="2" type="ORF">S03H2_31289</name>
</gene>
<dbReference type="Gene3D" id="3.40.50.2000">
    <property type="entry name" value="Glycogen Phosphorylase B"/>
    <property type="match status" value="1"/>
</dbReference>
<proteinExistence type="predicted"/>
<dbReference type="EMBL" id="BARU01018965">
    <property type="protein sequence ID" value="GAH61465.1"/>
    <property type="molecule type" value="Genomic_DNA"/>
</dbReference>
<comment type="caution">
    <text evidence="2">The sequence shown here is derived from an EMBL/GenBank/DDBJ whole genome shotgun (WGS) entry which is preliminary data.</text>
</comment>
<dbReference type="InterPro" id="IPR028098">
    <property type="entry name" value="Glyco_trans_4-like_N"/>
</dbReference>
<dbReference type="SUPFAM" id="SSF53756">
    <property type="entry name" value="UDP-Glycosyltransferase/glycogen phosphorylase"/>
    <property type="match status" value="1"/>
</dbReference>
<name>X1HWP6_9ZZZZ</name>
<feature type="domain" description="Glycosyltransferase subfamily 4-like N-terminal" evidence="1">
    <location>
        <begin position="15"/>
        <end position="171"/>
    </location>
</feature>
<sequence>MKIAFIVTTFPTLSETFILDQITGLLDMGHDVEIFAQTNPKDKKVHSDIEKYQLMKRVHYFAMPQNKIKRILKAIFLIIKNFHKSPLKILKSLNVFKYGKMALSLRLLYSLIPFLDKKFDIIHCHFGPNGILGAYLKEISIDGKLVNTFHGYDMSSFIISNGNDLYKKLFLNGDLFLPISDY</sequence>
<evidence type="ECO:0000313" key="2">
    <source>
        <dbReference type="EMBL" id="GAH61465.1"/>
    </source>
</evidence>
<protein>
    <recommendedName>
        <fullName evidence="1">Glycosyltransferase subfamily 4-like N-terminal domain-containing protein</fullName>
    </recommendedName>
</protein>
<feature type="non-terminal residue" evidence="2">
    <location>
        <position position="182"/>
    </location>
</feature>
<dbReference type="Pfam" id="PF13439">
    <property type="entry name" value="Glyco_transf_4"/>
    <property type="match status" value="1"/>
</dbReference>
<dbReference type="AlphaFoldDB" id="X1HWP6"/>
<evidence type="ECO:0000259" key="1">
    <source>
        <dbReference type="Pfam" id="PF13439"/>
    </source>
</evidence>
<accession>X1HWP6</accession>
<reference evidence="2" key="1">
    <citation type="journal article" date="2014" name="Front. Microbiol.">
        <title>High frequency of phylogenetically diverse reductive dehalogenase-homologous genes in deep subseafloor sedimentary metagenomes.</title>
        <authorList>
            <person name="Kawai M."/>
            <person name="Futagami T."/>
            <person name="Toyoda A."/>
            <person name="Takaki Y."/>
            <person name="Nishi S."/>
            <person name="Hori S."/>
            <person name="Arai W."/>
            <person name="Tsubouchi T."/>
            <person name="Morono Y."/>
            <person name="Uchiyama I."/>
            <person name="Ito T."/>
            <person name="Fujiyama A."/>
            <person name="Inagaki F."/>
            <person name="Takami H."/>
        </authorList>
    </citation>
    <scope>NUCLEOTIDE SEQUENCE</scope>
    <source>
        <strain evidence="2">Expedition CK06-06</strain>
    </source>
</reference>